<dbReference type="CDD" id="cd02516">
    <property type="entry name" value="CDP-ME_synthetase"/>
    <property type="match status" value="1"/>
</dbReference>
<feature type="region of interest" description="Disordered" evidence="15">
    <location>
        <begin position="1885"/>
        <end position="1907"/>
    </location>
</feature>
<evidence type="ECO:0000256" key="1">
    <source>
        <dbReference type="ARBA" id="ARBA00000200"/>
    </source>
</evidence>
<feature type="compositionally biased region" description="Basic and acidic residues" evidence="15">
    <location>
        <begin position="2998"/>
        <end position="3021"/>
    </location>
</feature>
<feature type="compositionally biased region" description="Low complexity" evidence="15">
    <location>
        <begin position="4559"/>
        <end position="4571"/>
    </location>
</feature>
<dbReference type="InterPro" id="IPR003526">
    <property type="entry name" value="MECDP_synthase"/>
</dbReference>
<feature type="compositionally biased region" description="Low complexity" evidence="15">
    <location>
        <begin position="2434"/>
        <end position="2449"/>
    </location>
</feature>
<evidence type="ECO:0000256" key="11">
    <source>
        <dbReference type="ARBA" id="ARBA00023229"/>
    </source>
</evidence>
<gene>
    <name evidence="18" type="ORF">Tci_000361</name>
</gene>
<proteinExistence type="inferred from homology"/>
<dbReference type="Gene3D" id="3.90.550.10">
    <property type="entry name" value="Spore Coat Polysaccharide Biosynthesis Protein SpsA, Chain A"/>
    <property type="match status" value="1"/>
</dbReference>
<feature type="compositionally biased region" description="Basic residues" evidence="15">
    <location>
        <begin position="2011"/>
        <end position="2021"/>
    </location>
</feature>
<dbReference type="HAMAP" id="MF_00107">
    <property type="entry name" value="IspF"/>
    <property type="match status" value="1"/>
</dbReference>
<feature type="compositionally biased region" description="Basic residues" evidence="15">
    <location>
        <begin position="3304"/>
        <end position="3315"/>
    </location>
</feature>
<feature type="region of interest" description="Disordered" evidence="15">
    <location>
        <begin position="3063"/>
        <end position="3094"/>
    </location>
</feature>
<dbReference type="Pfam" id="PF01128">
    <property type="entry name" value="IspD"/>
    <property type="match status" value="1"/>
</dbReference>
<comment type="caution">
    <text evidence="18">The sequence shown here is derived from an EMBL/GenBank/DDBJ whole genome shotgun (WGS) entry which is preliminary data.</text>
</comment>
<feature type="region of interest" description="Disordered" evidence="15">
    <location>
        <begin position="471"/>
        <end position="491"/>
    </location>
</feature>
<feature type="compositionally biased region" description="Basic residues" evidence="15">
    <location>
        <begin position="2806"/>
        <end position="2815"/>
    </location>
</feature>
<evidence type="ECO:0000256" key="12">
    <source>
        <dbReference type="ARBA" id="ARBA00023239"/>
    </source>
</evidence>
<dbReference type="InterPro" id="IPR020555">
    <property type="entry name" value="MECDP_synthase_CS"/>
</dbReference>
<feature type="compositionally biased region" description="Low complexity" evidence="15">
    <location>
        <begin position="4898"/>
        <end position="4909"/>
    </location>
</feature>
<feature type="region of interest" description="Disordered" evidence="15">
    <location>
        <begin position="3300"/>
        <end position="3338"/>
    </location>
</feature>
<dbReference type="HAMAP" id="MF_00108">
    <property type="entry name" value="IspD"/>
    <property type="match status" value="1"/>
</dbReference>
<feature type="transmembrane region" description="Helical" evidence="16">
    <location>
        <begin position="5283"/>
        <end position="5310"/>
    </location>
</feature>
<feature type="region of interest" description="Disordered" evidence="15">
    <location>
        <begin position="4715"/>
        <end position="4765"/>
    </location>
</feature>
<feature type="region of interest" description="Disordered" evidence="15">
    <location>
        <begin position="2806"/>
        <end position="3028"/>
    </location>
</feature>
<dbReference type="PROSITE" id="PS01295">
    <property type="entry name" value="ISPD"/>
    <property type="match status" value="1"/>
</dbReference>
<dbReference type="EMBL" id="BKCJ010000005">
    <property type="protein sequence ID" value="GEU28383.1"/>
    <property type="molecule type" value="Genomic_DNA"/>
</dbReference>
<keyword evidence="12" id="KW-0456">Lyase</keyword>
<evidence type="ECO:0000256" key="15">
    <source>
        <dbReference type="SAM" id="MobiDB-lite"/>
    </source>
</evidence>
<protein>
    <recommendedName>
        <fullName evidence="14">2-C-methyl-D-erythritol 4-phosphate cytidylyltransferase, chloroplastic</fullName>
        <ecNumber evidence="6">2.7.7.60</ecNumber>
        <ecNumber evidence="7">4.6.1.12</ecNumber>
    </recommendedName>
</protein>
<reference evidence="18" key="1">
    <citation type="journal article" date="2019" name="Sci. Rep.">
        <title>Draft genome of Tanacetum cinerariifolium, the natural source of mosquito coil.</title>
        <authorList>
            <person name="Yamashiro T."/>
            <person name="Shiraishi A."/>
            <person name="Satake H."/>
            <person name="Nakayama K."/>
        </authorList>
    </citation>
    <scope>NUCLEOTIDE SEQUENCE</scope>
</reference>
<keyword evidence="10" id="KW-0479">Metal-binding</keyword>
<dbReference type="UniPathway" id="UPA00056">
    <property type="reaction ID" value="UER00093"/>
</dbReference>
<keyword evidence="13" id="KW-0511">Multifunctional enzyme</keyword>
<sequence>MNDLNDIPRYFALLPTAGVGARMGADGPKQYLTVAGKPLLRHAVDAFRASPLVHHTYVVVSAGDDRIDTVLPPGLDGVTVLRCGGATRMDTVLNALRVLRGQVLDTDLVLVHDAARPGLTPALIDKLVQGVGDHPAGGLLALPAVDTVKRCADGVVATVPRNHLWLAQTPQMFSHALLLRALENAPDANAITDDASAVEMLGLAPRLVEGHPRNLKVTLPADIRIAEMYLAAGESSPKDTMSTLSKLPFRIGQGYDCHALVENRKLIIGGVDIPHHLGLLGHSDADVLLHAITDAILGAAALGDIGKHFPDTDPQFKGADSRTLLKEAARRVVATGKHQGQDQREAGLPGPGRGHRRRSGGAAAGRVTDGARYLRVPPGGRAFRPARRGGGNPPRAGPGVFAASAGAMLGAIEGRLGVPGGYLLPAGRQTDGPPGRRPVPVRLARRRGDGAVAQGDQVVFGRVPARTDLSRRGSYVNAPPSAPPAPMPPRRPTTMRLLRLLRLVSTSVRNRSCIGLQMSCFSRRKTPLVVLPIQIGDRRTRQFFRRDIVEARHVHRVKLAPPRRAADAEGADAAVAAKQVLVALGGKLVQGEVVLAREQAERWRLDDGRPEAGLETDRAVAAQRTLAEVDIGLEGHRAAVAAAAIGVHSPPSLSSSSSDSTRPSLTPRARAASAPSFSLAASVMNWATRQRRAHHQHHPCRDGKAARVVRLDGDQVEEQHGANDGQRDQAAVAGKTFRRPCVGNHAAERAPDEDGCHAAAQDEQVAAHARVAAEQAVGQRPRACPQQSQAQTGGQHQQVADQGERFDVGHPRTDAAEDGNQRQADAGRYRAFPGVHGGVGHFGRHREVGSAHAQAGVAQAHDGVAGQRDAGGALAAHEGAVLAAQVAQLQRARCTRIDRIDGIDHIDNGMAGGAVGVVQDHVVVVAASNADRQRVHLLTVQHFAVARQDLDEVGGFHRGPPATGHAARIEPALQAHQALVGGGGEQGEIIEAGKLAVGAHAEHGAQRQILAFDEIFGAVGTGQARILEAAEVLVLERGAGQLGKAQLVEAVTAHELVADADLARLQRAADEDGRFHGAAGVVHRKRFIRFHAGASPAAHLLRLAHRHLVRAHRLQAQRAGQQLVDHGALVAQQLPGHHGREVRRRLVLLLDLAQQVLGKAGGDQEAHQLAIEALGDIDARHRAVDSDAGTAAHARVDGAGEHQLVVKAAGDHAVVRPFRNGKAQVERIAHRIQVLALGQPGQLVGHLEKAGAVAVHAQHGQVVQHVHGQQLHVAALAAGIHPFAHVGGGVERELRDHVVVGDDQVAGADQEAGPHRRLRAAALEQRAHLQDIVLGGSVQVLRGSGGRRQRGGIGGGRSGGIAGIGLGAGRAGRGLERGRRRCSRRRRDRRRGRRRQCRRGGPGQGKRTNNYGEFHAVPGRVGACVYSAPSSAGAGRHAFGHFDAELGHGVDLTRIIGHQAQAFHIELAQHRLDQAVRALVRFKAQLFVGLHRVGARFLQPVGADFIDQANAAAFLAQVQQHAAAFVGNAFQGAFELGAAVAALREQHVAGQTLGVDAGQHGRAVADVAQHHGQVFLAGGFFHEGVQGELRPRGRERARGHVVQFTRRALHHTKTGGKLFPASSAPRLESLVGQIEHEHFRIGGVVQRDQVFRRDLQRIAAFEGRAVHRHVAADHVDIRDAAGSQFMFHRVAGPQDGGKDRGILVDQYRTFAAVVRSDQAQGAQFGLDREVLFLVARRNADLVRLDPDLQEMHFFVGVVVELTVTHTGAGAHALDIAVVQHRARAHAVLVFQRARQHVRDDFHVTVTVGAEPLAALHAVFVDHEQGAEADMFGIVVVTEREAVFGIEPTMVGGTAGFTFTNLQHDRAPFLASAAVLKNGKITALSSKKSNAQIKPGSPANRRRHRPPRLVFRRRQGTAPRAVHHFVHGGQTRGRPGRAGVRAQRPARDAHGRRRRAAQGRALFAQGRAGPGTPGRQSVLRSGPADAAAHHAGSAVRHLGSAARPPRRPAGGRGRRRPGRRRLCVRAHLQDRLRVCRGAQPPAGGRGRKARPCALAGLPRHQRGRLCPPHGAAHRGPAAGTGRADRARHENQAAVPAGRRGLRLPAGTVRARCHRRRPAGGKTGGRTETGRDLLSGVAQRRKRRGAAMVAGAHARRPAAGTSVATFATSCTVDLTQDRQMHGCPPVLLDHTHDRVDRPSARIAAPAGRPPGCAGGIAARCRQYRRGRRGAPACIPAEPASAPAGRRQHGLFLPRRSAAGSGRCAGAGRLAGAGGRPVAAPRQSDAAGCGRAVDRRRMVHGGAPEPGGCASGVARAGAASGDPDPGPLAAAALAQPDAVLVARRRPPLADAAGARGSACPHHGIAGARYGPVQDPAGAGVHGRHVLAAGRAVRHGAARCAQTADHQRVRAASLAGARGRAGAAAVAGRSSRARRSSRAGAGPAGVAGRAGPVRPDRRGAGADPGQPAAMAGRGALAHRARRAATGGGRPGRAGTRPHRLPHRLESGRGADVRLHGDRSAGPARQPDRRARGSAAPAQERRDHLGQAAHRAAPRRPRRAAGHAGQAGPHRRRAHRRRQGQPACAHHRGQRPGRADHRRQRTHRFHQFLVHPDHRLFARGIDRPDAGPAALGRAQRRVPRHGARGHARRRSLARRDHRQAQERRTVPAVGDHQRRARRQRRREPHLLAVFRHQRAQGCRSAHAAHGQLRPADGSAQPVPAHAAGGPGADGNQALAGARRHAGDRDHARGRHQRHAGRRHRQRAAVRNRPPVPAHAARSGRAGPAGRPQVCRGAVQYRQARACRRGGAKAARRAGLAHRGGRAQPAGGRAHRHCRVHRRRPRRVHADPLRRRGHGPRGATHRGELPVLQRGNEPARQGAPAHRKRTAPGNCPRRAAAVLSAQGEPAQRPHRGRRGAVALAPSGTRAGGAGRVHPGGRGERADTRPGRLGAGARVPPDQRLARCRPGRHGAADRRQPVGAPVRQRPAGAHCRRAGALRRAAGPDQPRDHREPAGARHGSGDRHHERAGGHGHVAGAGRLRHRLLEPGLPEKIPDQHAQDRPLVRDRPAVRGKRLRHRARHRHHGPATAPGNRGRRRGDGRADALPARARLRPAAGLLVQPASAGRGICRHAARRQTLDLHRAGVARLLLGQGELHAKTYLSDAHFGCRAAGRPGPRRLHHHHVHRRRRQVRSGGRQDRYRAGRVRHARTPVPGSQGFARAGAQGQWRAGVSERAGGRAGGGRRVRPWRAAHGRPDRQLLQPDHAVGGLPGRRPVQGRGDAVHEQGVARQVPQQPWLDGRRRWLGGRDQRGRQWRSGHQHRQRAGAGVRAHQCRPDGQPESGRHENQQARFLMLPNLPRTCRRTCRHIHGDLPVRSGQPVPPAVLRPGGSAPCGSGRPGPVPGRRAHRVLFGRIGAVQQCRRLRGRLGHVGKRGVRFEQRQRLVPDRRGLGPRVALERDARRVKRVVGDAGVGVDVAVLHETVHGFWLVIAGPGKFRVARIGHRPQCLADTGRHDAGADQPVRLGAALLERPLLDHAAEHVGDRFVQGAALAHVIEAARHRVLGQSVGELVGDDVHRAGKSHKQFTVAIAVHHLLAVPERVVEFLLVVDGGIEAHALAVDGVALEHLAEEIIGDARAVVGAVGVVIGNRGGIFLAHQRAGQGGQSARIVHAAVFLAGCNAEHDRRNRTLAAQVGRLFGLVQQMVAVVGVKRLVGQVTQHLGRDDAAGATVGMVFHAQGHAVRPGVVAEVSVHGRVAGDGVCHRRSRLLRFVPHAQAAAEAAQDAVAEAVVGQQTGALARDVEQTLADIARVVLGDHAVDQRQRRLQIPAVAQGHGARDAAVQVVELGADFRLLALLGLELGAEEIGAAHRQERRCVADIRRNMGRDAVQQGGAARGLVVLQFAGDVAQCVIDLVAAAVVARGQAQVQLVGQGHLVAQVERGDAARRIAAADLVAVEIQSSHDGVALAQHVEGALHVGVQRAVVALHVLDRAAARLRRIVGERAERNEAAVHVQLLEARVLRQLPAVVEPVHQAVADGGLARAVRAKAGLAREFVAVERAVRVGQQGAAQRRALAAQVCAVHVRRQDGELGAGAEVQRQRRREVALFEIHEIDRVVLVRPHAVQAERGLARGGQRAAQVEVHLLEVVAAVGRADGVERLGARALADHVHQTARLHHAERLRCALAADDEVVPATPAPAARGHAGRRLQGLVEIGDAARVEQVAGQHGHRLRRFQQRQVGLGAAAGAARGKAGVVAARAGDFHHLRRGAGCSEESCHAYCLAGADHQRVCHRYHRIRHRRAAAHDCPGPGRQPAFGRFIGQPVCAGRGRGRARADGTHRQAAAQGLAAVADGAVHTRKLAGVAGARLHVADRGAHPDGPGARRVLLDRFHHCHVAGAEGQGGQRDCHHVHRPDGGAGDGRAAGNVHRPAFRLARNLPGRLGAGRGGVCRQPAVRAQQYQAQRAGLAAATGQGAGRTAPAAGVRHDRHRLRRQFYGLHVPGAAAAGCLGLHGRRRGTGDAGVRRVGCGVRRAAGRALYAARGGRGVRPEHCRVQPRHCRRRVGRRPDRPAPGTGAHGLARRAGGAGGVRPDGAERPARRTPSAAAGHWRPAGACGNVRHRHCRARNRNAVLPRGHAGRPAVPRVPRRALDQRGAGLLGLRRNRFYPGRAQRPPAADRAEIGLSQRDAGRPDPPLRRQAAQGGQSHPAVDQGTDRALRQRAVDRLPAQAQAGANDPRNAPHRRAAAGRQVRQGHAVPVQHAEPAARSQLDDRQCGRHGGAAVGRAVHLGAAARVFAVPPARDGHGRQRQDPAGAGRIQRRHRGGTHAPVRVLQPAAVRPYRKTGAGRRQGDVVPHAQRRVFARPGHDPRLLGARRFLAGLARHFAADAQAGRPRHLARRPQPEPVRPRSGAAAGLGDAAFGHQLPQPAPDHRHADVDRRGAGAGGSGQPVPRRRHRGAHVSRRRHRRHAGANPACRHHVPGCGFCAARHCHRVVPGPGKIGDPAHGPAERRPYPEIVHRRLRLIRHARIPRRRPAGRNRVPVQGPVGAGHHFYGNRFRTGGRTRAAQAVRGHDAGAFETGAGAQRAGRAAVAGPDVGAPRRTPVRLACRSAWGQTPVFGLAGFSARPASYPTRHSTPAGWTCRAAPSACRSRTAAATAVDQRLVLAADLFAVGVVHHHFFAHFRDGRHAAIDQFDRALDDHRFAALHDVIRHLRRVRHHLRLGRQSAARLDVVAVGLGGGLGLARLRIDGHATERAHHAAQRRALDRTLLAVDQRSQQRAHGRAGDSRATHAARILPGLLTLLTLLILLLVDLAVLAAAVLLGQIGAAGHQAGQQQRGDDFGGGGIVHDGFLRFRLGWGTASNRSGLRSRPAAARAGRVHAARAVDIGAGSVEAALRQGGLRILDKTHGHFRLGAMHFRLDDGRGRRARGCRSCRGCSRRWRGSLRWHLRRRRRTDRGRRRCRCRCGLQIGQRRAEAGQFAGVAVQACQAVDGLGGGVGVALRQRAAGGIGGVAGRAAGRVEALAQFFAGGIAGAAPLQLVEAAAGGAQFVVVELVVDGAKRARARRGGIFHLENVGLQVFRFRFQRAAATVVGAYALGIGAGHVAGGQPFFALADCRQASLVVPGRAALEAVVHDEETDQGQHHDGGRAAGAALRARVRRRTGCRTRCRTCRRTRRRVAAACRPVHRRRCSDTGGRPGARLLRFLQRLRQVHGRRRRRRCARRRGSGRRLRRQRRHHCQMGRLCCGSGRGILRGGRGRARAEAGLTDRLATWRDGGRRRRHRPPRGAAKRAVGHERV</sequence>
<dbReference type="PROSITE" id="PS01350">
    <property type="entry name" value="ISPF"/>
    <property type="match status" value="1"/>
</dbReference>
<comment type="cofactor">
    <cofactor evidence="2">
        <name>a divalent metal cation</name>
        <dbReference type="ChEBI" id="CHEBI:60240"/>
    </cofactor>
</comment>
<dbReference type="GO" id="GO:0046872">
    <property type="term" value="F:metal ion binding"/>
    <property type="evidence" value="ECO:0007669"/>
    <property type="project" value="UniProtKB-KW"/>
</dbReference>
<feature type="region of interest" description="Disordered" evidence="15">
    <location>
        <begin position="1371"/>
        <end position="1411"/>
    </location>
</feature>
<feature type="compositionally biased region" description="Low complexity" evidence="15">
    <location>
        <begin position="3208"/>
        <end position="3226"/>
    </location>
</feature>
<dbReference type="SUPFAM" id="SSF53448">
    <property type="entry name" value="Nucleotide-diphospho-sugar transferases"/>
    <property type="match status" value="1"/>
</dbReference>
<comment type="pathway">
    <text evidence="4">Isoprenoid biosynthesis; isopentenyl diphosphate biosynthesis via DXP pathway; isopentenyl diphosphate from 1-deoxy-D-xylulose 5-phosphate: step 2/6.</text>
</comment>
<feature type="region of interest" description="Disordered" evidence="15">
    <location>
        <begin position="771"/>
        <end position="801"/>
    </location>
</feature>
<feature type="region of interest" description="Disordered" evidence="15">
    <location>
        <begin position="5023"/>
        <end position="5042"/>
    </location>
</feature>
<dbReference type="GO" id="GO:0016114">
    <property type="term" value="P:terpenoid biosynthetic process"/>
    <property type="evidence" value="ECO:0007669"/>
    <property type="project" value="InterPro"/>
</dbReference>
<feature type="compositionally biased region" description="Basic residues" evidence="15">
    <location>
        <begin position="2669"/>
        <end position="2678"/>
    </location>
</feature>
<evidence type="ECO:0000256" key="13">
    <source>
        <dbReference type="ARBA" id="ARBA00023268"/>
    </source>
</evidence>
<dbReference type="GO" id="GO:0008685">
    <property type="term" value="F:2-C-methyl-D-erythritol 2,4-cyclodiphosphate synthase activity"/>
    <property type="evidence" value="ECO:0007669"/>
    <property type="project" value="UniProtKB-EC"/>
</dbReference>
<evidence type="ECO:0000256" key="2">
    <source>
        <dbReference type="ARBA" id="ARBA00001968"/>
    </source>
</evidence>
<feature type="region of interest" description="Disordered" evidence="15">
    <location>
        <begin position="2268"/>
        <end position="2287"/>
    </location>
</feature>
<comment type="catalytic activity">
    <reaction evidence="1">
        <text>4-CDP-2-C-methyl-D-erythritol 2-phosphate = 2-C-methyl-D-erythritol 2,4-cyclic diphosphate + CMP</text>
        <dbReference type="Rhea" id="RHEA:23864"/>
        <dbReference type="ChEBI" id="CHEBI:57919"/>
        <dbReference type="ChEBI" id="CHEBI:58483"/>
        <dbReference type="ChEBI" id="CHEBI:60377"/>
        <dbReference type="EC" id="4.6.1.12"/>
    </reaction>
</comment>
<feature type="region of interest" description="Disordered" evidence="15">
    <location>
        <begin position="3165"/>
        <end position="3239"/>
    </location>
</feature>
<feature type="compositionally biased region" description="Basic residues" evidence="15">
    <location>
        <begin position="2547"/>
        <end position="2556"/>
    </location>
</feature>
<accession>A0A699GET2</accession>
<dbReference type="InterPro" id="IPR018294">
    <property type="entry name" value="ISPD_synthase_CS"/>
</dbReference>
<feature type="region of interest" description="Disordered" evidence="15">
    <location>
        <begin position="4788"/>
        <end position="4814"/>
    </location>
</feature>
<comment type="similarity">
    <text evidence="5">Belongs to the IspD/TarI cytidylyltransferase family. IspD subfamily.</text>
</comment>
<feature type="compositionally biased region" description="Low complexity" evidence="15">
    <location>
        <begin position="4734"/>
        <end position="4743"/>
    </location>
</feature>
<dbReference type="InterPro" id="IPR001228">
    <property type="entry name" value="IspD"/>
</dbReference>
<comment type="pathway">
    <text evidence="3">Isoprenoid biosynthesis; isopentenyl diphosphate biosynthesis via DXP pathway; isopentenyl diphosphate from 1-deoxy-D-xylulose 5-phosphate: step 4/6.</text>
</comment>
<evidence type="ECO:0000313" key="18">
    <source>
        <dbReference type="EMBL" id="GEU28383.1"/>
    </source>
</evidence>
<evidence type="ECO:0000256" key="10">
    <source>
        <dbReference type="ARBA" id="ARBA00022723"/>
    </source>
</evidence>
<keyword evidence="16" id="KW-0812">Transmembrane</keyword>
<dbReference type="GO" id="GO:0050518">
    <property type="term" value="F:2-C-methyl-D-erythritol 4-phosphate cytidylyltransferase activity"/>
    <property type="evidence" value="ECO:0007669"/>
    <property type="project" value="UniProtKB-EC"/>
</dbReference>
<name>A0A699GET2_TANCI</name>
<feature type="compositionally biased region" description="Low complexity" evidence="15">
    <location>
        <begin position="2411"/>
        <end position="2426"/>
    </location>
</feature>
<feature type="region of interest" description="Disordered" evidence="15">
    <location>
        <begin position="2619"/>
        <end position="2680"/>
    </location>
</feature>
<feature type="compositionally biased region" description="Basic residues" evidence="15">
    <location>
        <begin position="3063"/>
        <end position="3077"/>
    </location>
</feature>
<feature type="region of interest" description="Disordered" evidence="15">
    <location>
        <begin position="5763"/>
        <end position="5786"/>
    </location>
</feature>
<evidence type="ECO:0000256" key="9">
    <source>
        <dbReference type="ARBA" id="ARBA00022695"/>
    </source>
</evidence>
<feature type="compositionally biased region" description="Pro residues" evidence="15">
    <location>
        <begin position="480"/>
        <end position="491"/>
    </location>
</feature>
<feature type="compositionally biased region" description="Basic residues" evidence="15">
    <location>
        <begin position="1378"/>
        <end position="1398"/>
    </location>
</feature>
<keyword evidence="16" id="KW-1133">Transmembrane helix</keyword>
<dbReference type="PANTHER" id="PTHR32125">
    <property type="entry name" value="2-C-METHYL-D-ERYTHRITOL 4-PHOSPHATE CYTIDYLYLTRANSFERASE, CHLOROPLASTIC"/>
    <property type="match status" value="1"/>
</dbReference>
<dbReference type="FunFam" id="3.90.550.10:FF:000003">
    <property type="entry name" value="2-C-methyl-D-erythritol 4-phosphate cytidylyltransferase"/>
    <property type="match status" value="1"/>
</dbReference>
<feature type="compositionally biased region" description="Basic residues" evidence="15">
    <location>
        <begin position="5765"/>
        <end position="5777"/>
    </location>
</feature>
<feature type="compositionally biased region" description="Low complexity" evidence="15">
    <location>
        <begin position="2066"/>
        <end position="2080"/>
    </location>
</feature>
<feature type="region of interest" description="Disordered" evidence="15">
    <location>
        <begin position="4615"/>
        <end position="4700"/>
    </location>
</feature>
<feature type="compositionally biased region" description="Low complexity" evidence="15">
    <location>
        <begin position="1980"/>
        <end position="1993"/>
    </location>
</feature>
<dbReference type="InterPro" id="IPR029044">
    <property type="entry name" value="Nucleotide-diphossugar_trans"/>
</dbReference>
<evidence type="ECO:0000256" key="5">
    <source>
        <dbReference type="ARBA" id="ARBA00009789"/>
    </source>
</evidence>
<evidence type="ECO:0000256" key="14">
    <source>
        <dbReference type="ARBA" id="ARBA00069967"/>
    </source>
</evidence>
<dbReference type="Gene3D" id="3.30.1330.50">
    <property type="entry name" value="2-C-methyl-D-erythritol 2,4-cyclodiphosphate synthase"/>
    <property type="match status" value="1"/>
</dbReference>
<evidence type="ECO:0000256" key="4">
    <source>
        <dbReference type="ARBA" id="ARBA00004787"/>
    </source>
</evidence>
<feature type="compositionally biased region" description="Low complexity" evidence="15">
    <location>
        <begin position="2768"/>
        <end position="2782"/>
    </location>
</feature>
<feature type="region of interest" description="Disordered" evidence="15">
    <location>
        <begin position="4545"/>
        <end position="4603"/>
    </location>
</feature>
<dbReference type="EC" id="4.6.1.12" evidence="7"/>
<feature type="region of interest" description="Disordered" evidence="15">
    <location>
        <begin position="4876"/>
        <end position="4960"/>
    </location>
</feature>
<dbReference type="GO" id="GO:0019288">
    <property type="term" value="P:isopentenyl diphosphate biosynthetic process, methylerythritol 4-phosphate pathway"/>
    <property type="evidence" value="ECO:0007669"/>
    <property type="project" value="UniProtKB-UniPathway"/>
</dbReference>
<feature type="region of interest" description="Disordered" evidence="15">
    <location>
        <begin position="1926"/>
        <end position="2021"/>
    </location>
</feature>
<feature type="compositionally biased region" description="Basic residues" evidence="15">
    <location>
        <begin position="3167"/>
        <end position="3183"/>
    </location>
</feature>
<feature type="compositionally biased region" description="Gly residues" evidence="15">
    <location>
        <begin position="2919"/>
        <end position="2929"/>
    </location>
</feature>
<evidence type="ECO:0000256" key="3">
    <source>
        <dbReference type="ARBA" id="ARBA00004709"/>
    </source>
</evidence>
<evidence type="ECO:0000256" key="8">
    <source>
        <dbReference type="ARBA" id="ARBA00022679"/>
    </source>
</evidence>
<keyword evidence="9" id="KW-0548">Nucleotidyltransferase</keyword>
<feature type="region of interest" description="Disordered" evidence="15">
    <location>
        <begin position="331"/>
        <end position="369"/>
    </location>
</feature>
<keyword evidence="8" id="KW-0808">Transferase</keyword>
<feature type="region of interest" description="Disordered" evidence="15">
    <location>
        <begin position="3251"/>
        <end position="3270"/>
    </location>
</feature>
<feature type="compositionally biased region" description="Low complexity" evidence="15">
    <location>
        <begin position="1957"/>
        <end position="1966"/>
    </location>
</feature>
<feature type="compositionally biased region" description="Basic residues" evidence="15">
    <location>
        <begin position="2564"/>
        <end position="2594"/>
    </location>
</feature>
<feature type="domain" description="2-C-methyl-D-erythritol 2,4-cyclodiphosphate synthase" evidence="17">
    <location>
        <begin position="249"/>
        <end position="336"/>
    </location>
</feature>
<dbReference type="CDD" id="cd00554">
    <property type="entry name" value="MECDP_synthase"/>
    <property type="match status" value="1"/>
</dbReference>
<feature type="region of interest" description="Disordered" evidence="15">
    <location>
        <begin position="2411"/>
        <end position="2594"/>
    </location>
</feature>
<feature type="region of interest" description="Disordered" evidence="15">
    <location>
        <begin position="648"/>
        <end position="674"/>
    </location>
</feature>
<dbReference type="SUPFAM" id="SSF69765">
    <property type="entry name" value="IpsF-like"/>
    <property type="match status" value="1"/>
</dbReference>
<dbReference type="PANTHER" id="PTHR32125:SF4">
    <property type="entry name" value="2-C-METHYL-D-ERYTHRITOL 4-PHOSPHATE CYTIDYLYLTRANSFERASE, CHLOROPLASTIC"/>
    <property type="match status" value="1"/>
</dbReference>
<feature type="compositionally biased region" description="Basic residues" evidence="15">
    <location>
        <begin position="2742"/>
        <end position="2760"/>
    </location>
</feature>
<feature type="compositionally biased region" description="Basic residues" evidence="15">
    <location>
        <begin position="4939"/>
        <end position="4960"/>
    </location>
</feature>
<evidence type="ECO:0000259" key="17">
    <source>
        <dbReference type="Pfam" id="PF02542"/>
    </source>
</evidence>
<feature type="compositionally biased region" description="Basic and acidic residues" evidence="15">
    <location>
        <begin position="2930"/>
        <end position="2939"/>
    </location>
</feature>
<evidence type="ECO:0000256" key="16">
    <source>
        <dbReference type="SAM" id="Phobius"/>
    </source>
</evidence>
<dbReference type="EC" id="2.7.7.60" evidence="6"/>
<feature type="region of interest" description="Disordered" evidence="15">
    <location>
        <begin position="2059"/>
        <end position="2084"/>
    </location>
</feature>
<evidence type="ECO:0000256" key="7">
    <source>
        <dbReference type="ARBA" id="ARBA00012579"/>
    </source>
</evidence>
<dbReference type="InterPro" id="IPR034683">
    <property type="entry name" value="IspD/TarI"/>
</dbReference>
<keyword evidence="11" id="KW-0414">Isoprene biosynthesis</keyword>
<feature type="region of interest" description="Disordered" evidence="15">
    <location>
        <begin position="2692"/>
        <end position="2783"/>
    </location>
</feature>
<feature type="compositionally biased region" description="Basic residues" evidence="15">
    <location>
        <begin position="2823"/>
        <end position="2837"/>
    </location>
</feature>
<organism evidence="18">
    <name type="scientific">Tanacetum cinerariifolium</name>
    <name type="common">Dalmatian daisy</name>
    <name type="synonym">Chrysanthemum cinerariifolium</name>
    <dbReference type="NCBI Taxonomy" id="118510"/>
    <lineage>
        <taxon>Eukaryota</taxon>
        <taxon>Viridiplantae</taxon>
        <taxon>Streptophyta</taxon>
        <taxon>Embryophyta</taxon>
        <taxon>Tracheophyta</taxon>
        <taxon>Spermatophyta</taxon>
        <taxon>Magnoliopsida</taxon>
        <taxon>eudicotyledons</taxon>
        <taxon>Gunneridae</taxon>
        <taxon>Pentapetalae</taxon>
        <taxon>asterids</taxon>
        <taxon>campanulids</taxon>
        <taxon>Asterales</taxon>
        <taxon>Asteraceae</taxon>
        <taxon>Asteroideae</taxon>
        <taxon>Anthemideae</taxon>
        <taxon>Anthemidinae</taxon>
        <taxon>Tanacetum</taxon>
    </lineage>
</organism>
<feature type="compositionally biased region" description="Basic and acidic residues" evidence="15">
    <location>
        <begin position="4917"/>
        <end position="4928"/>
    </location>
</feature>
<keyword evidence="16" id="KW-0472">Membrane</keyword>
<feature type="compositionally biased region" description="Basic and acidic residues" evidence="15">
    <location>
        <begin position="2498"/>
        <end position="2514"/>
    </location>
</feature>
<dbReference type="InterPro" id="IPR050088">
    <property type="entry name" value="IspD/TarI_cytidylyltransf_bact"/>
</dbReference>
<feature type="compositionally biased region" description="Basic residues" evidence="15">
    <location>
        <begin position="2629"/>
        <end position="2652"/>
    </location>
</feature>
<dbReference type="NCBIfam" id="TIGR00453">
    <property type="entry name" value="ispD"/>
    <property type="match status" value="1"/>
</dbReference>
<dbReference type="InterPro" id="IPR036571">
    <property type="entry name" value="MECDP_synthase_sf"/>
</dbReference>
<dbReference type="Pfam" id="PF02542">
    <property type="entry name" value="YgbB"/>
    <property type="match status" value="1"/>
</dbReference>
<dbReference type="NCBIfam" id="TIGR00151">
    <property type="entry name" value="ispF"/>
    <property type="match status" value="1"/>
</dbReference>
<evidence type="ECO:0000256" key="6">
    <source>
        <dbReference type="ARBA" id="ARBA00012526"/>
    </source>
</evidence>
<feature type="compositionally biased region" description="Low complexity" evidence="15">
    <location>
        <begin position="786"/>
        <end position="798"/>
    </location>
</feature>